<organism evidence="2 3">
    <name type="scientific">Trichomonas vaginalis (strain ATCC PRA-98 / G3)</name>
    <dbReference type="NCBI Taxonomy" id="412133"/>
    <lineage>
        <taxon>Eukaryota</taxon>
        <taxon>Metamonada</taxon>
        <taxon>Parabasalia</taxon>
        <taxon>Trichomonadida</taxon>
        <taxon>Trichomonadidae</taxon>
        <taxon>Trichomonas</taxon>
    </lineage>
</organism>
<dbReference type="InParanoid" id="A2DR19"/>
<dbReference type="AlphaFoldDB" id="A2DR19"/>
<evidence type="ECO:0000313" key="2">
    <source>
        <dbReference type="EMBL" id="EAY17118.1"/>
    </source>
</evidence>
<name>A2DR19_TRIV3</name>
<keyword evidence="1" id="KW-0175">Coiled coil</keyword>
<accession>A2DR19</accession>
<keyword evidence="3" id="KW-1185">Reference proteome</keyword>
<evidence type="ECO:0000313" key="3">
    <source>
        <dbReference type="Proteomes" id="UP000001542"/>
    </source>
</evidence>
<dbReference type="SMR" id="A2DR19"/>
<dbReference type="Proteomes" id="UP000001542">
    <property type="component" value="Unassembled WGS sequence"/>
</dbReference>
<gene>
    <name evidence="2" type="ORF">TVAG_303370</name>
</gene>
<reference evidence="2" key="2">
    <citation type="journal article" date="2007" name="Science">
        <title>Draft genome sequence of the sexually transmitted pathogen Trichomonas vaginalis.</title>
        <authorList>
            <person name="Carlton J.M."/>
            <person name="Hirt R.P."/>
            <person name="Silva J.C."/>
            <person name="Delcher A.L."/>
            <person name="Schatz M."/>
            <person name="Zhao Q."/>
            <person name="Wortman J.R."/>
            <person name="Bidwell S.L."/>
            <person name="Alsmark U.C.M."/>
            <person name="Besteiro S."/>
            <person name="Sicheritz-Ponten T."/>
            <person name="Noel C.J."/>
            <person name="Dacks J.B."/>
            <person name="Foster P.G."/>
            <person name="Simillion C."/>
            <person name="Van de Peer Y."/>
            <person name="Miranda-Saavedra D."/>
            <person name="Barton G.J."/>
            <person name="Westrop G.D."/>
            <person name="Mueller S."/>
            <person name="Dessi D."/>
            <person name="Fiori P.L."/>
            <person name="Ren Q."/>
            <person name="Paulsen I."/>
            <person name="Zhang H."/>
            <person name="Bastida-Corcuera F.D."/>
            <person name="Simoes-Barbosa A."/>
            <person name="Brown M.T."/>
            <person name="Hayes R.D."/>
            <person name="Mukherjee M."/>
            <person name="Okumura C.Y."/>
            <person name="Schneider R."/>
            <person name="Smith A.J."/>
            <person name="Vanacova S."/>
            <person name="Villalvazo M."/>
            <person name="Haas B.J."/>
            <person name="Pertea M."/>
            <person name="Feldblyum T.V."/>
            <person name="Utterback T.R."/>
            <person name="Shu C.L."/>
            <person name="Osoegawa K."/>
            <person name="de Jong P.J."/>
            <person name="Hrdy I."/>
            <person name="Horvathova L."/>
            <person name="Zubacova Z."/>
            <person name="Dolezal P."/>
            <person name="Malik S.B."/>
            <person name="Logsdon J.M. Jr."/>
            <person name="Henze K."/>
            <person name="Gupta A."/>
            <person name="Wang C.C."/>
            <person name="Dunne R.L."/>
            <person name="Upcroft J.A."/>
            <person name="Upcroft P."/>
            <person name="White O."/>
            <person name="Salzberg S.L."/>
            <person name="Tang P."/>
            <person name="Chiu C.-H."/>
            <person name="Lee Y.-S."/>
            <person name="Embley T.M."/>
            <person name="Coombs G.H."/>
            <person name="Mottram J.C."/>
            <person name="Tachezy J."/>
            <person name="Fraser-Liggett C.M."/>
            <person name="Johnson P.J."/>
        </authorList>
    </citation>
    <scope>NUCLEOTIDE SEQUENCE [LARGE SCALE GENOMIC DNA]</scope>
    <source>
        <strain evidence="2">G3</strain>
    </source>
</reference>
<sequence>MDESSYSSSDLRVSDLESHYEFDEEPDFDYEDDSLHRHFVEKMQNLDSEIKQLKLNIRHLEHDKEDTNLDLKTEYREICDEIDRITLKKKQKDQEYEFLKQQQEKQYKNEEETLRTQYNDNMQNLKATINANKAKTYELKQATSDTKIKYQEKINKLNLAIADLDEKAISYRDEESRLTEKRGALLNQQKQLKALLEKAIEENHQLEETHRKASRKHERIANEVKELEYSAAYF</sequence>
<protein>
    <submittedName>
        <fullName evidence="2">Uncharacterized protein</fullName>
    </submittedName>
</protein>
<dbReference type="VEuPathDB" id="TrichDB:TVAGG3_0694590"/>
<evidence type="ECO:0000256" key="1">
    <source>
        <dbReference type="SAM" id="Coils"/>
    </source>
</evidence>
<dbReference type="KEGG" id="tva:4775133"/>
<dbReference type="VEuPathDB" id="TrichDB:TVAG_303370"/>
<dbReference type="RefSeq" id="XP_001329341.1">
    <property type="nucleotide sequence ID" value="XM_001329306.1"/>
</dbReference>
<proteinExistence type="predicted"/>
<feature type="coiled-coil region" evidence="1">
    <location>
        <begin position="36"/>
        <end position="223"/>
    </location>
</feature>
<reference evidence="2" key="1">
    <citation type="submission" date="2006-10" db="EMBL/GenBank/DDBJ databases">
        <authorList>
            <person name="Amadeo P."/>
            <person name="Zhao Q."/>
            <person name="Wortman J."/>
            <person name="Fraser-Liggett C."/>
            <person name="Carlton J."/>
        </authorList>
    </citation>
    <scope>NUCLEOTIDE SEQUENCE</scope>
    <source>
        <strain evidence="2">G3</strain>
    </source>
</reference>
<dbReference type="EMBL" id="DS113234">
    <property type="protein sequence ID" value="EAY17118.1"/>
    <property type="molecule type" value="Genomic_DNA"/>
</dbReference>